<gene>
    <name evidence="3" type="ORF">A2W05_04620</name>
</gene>
<dbReference type="Pfam" id="PF00364">
    <property type="entry name" value="Biotin_lipoyl"/>
    <property type="match status" value="1"/>
</dbReference>
<evidence type="ECO:0000313" key="4">
    <source>
        <dbReference type="Proteomes" id="UP000178797"/>
    </source>
</evidence>
<dbReference type="PROSITE" id="PS00188">
    <property type="entry name" value="BIOTIN"/>
    <property type="match status" value="1"/>
</dbReference>
<dbReference type="FunFam" id="2.40.50.100:FF:000003">
    <property type="entry name" value="Acetyl-CoA carboxylase biotin carboxyl carrier protein"/>
    <property type="match status" value="1"/>
</dbReference>
<dbReference type="EMBL" id="MGDE01000026">
    <property type="protein sequence ID" value="OGL47615.1"/>
    <property type="molecule type" value="Genomic_DNA"/>
</dbReference>
<name>A0A1F7S1B9_9BACT</name>
<organism evidence="3 4">
    <name type="scientific">Candidatus Schekmanbacteria bacterium RBG_16_38_10</name>
    <dbReference type="NCBI Taxonomy" id="1817879"/>
    <lineage>
        <taxon>Bacteria</taxon>
        <taxon>Candidatus Schekmaniibacteriota</taxon>
    </lineage>
</organism>
<reference evidence="3 4" key="1">
    <citation type="journal article" date="2016" name="Nat. Commun.">
        <title>Thousands of microbial genomes shed light on interconnected biogeochemical processes in an aquifer system.</title>
        <authorList>
            <person name="Anantharaman K."/>
            <person name="Brown C.T."/>
            <person name="Hug L.A."/>
            <person name="Sharon I."/>
            <person name="Castelle C.J."/>
            <person name="Probst A.J."/>
            <person name="Thomas B.C."/>
            <person name="Singh A."/>
            <person name="Wilkins M.J."/>
            <person name="Karaoz U."/>
            <person name="Brodie E.L."/>
            <person name="Williams K.H."/>
            <person name="Hubbard S.S."/>
            <person name="Banfield J.F."/>
        </authorList>
    </citation>
    <scope>NUCLEOTIDE SEQUENCE [LARGE SCALE GENOMIC DNA]</scope>
</reference>
<dbReference type="SUPFAM" id="SSF51230">
    <property type="entry name" value="Single hybrid motif"/>
    <property type="match status" value="1"/>
</dbReference>
<dbReference type="AlphaFoldDB" id="A0A1F7S1B9"/>
<protein>
    <recommendedName>
        <fullName evidence="2">Lipoyl-binding domain-containing protein</fullName>
    </recommendedName>
</protein>
<keyword evidence="1" id="KW-0092">Biotin</keyword>
<dbReference type="InterPro" id="IPR011053">
    <property type="entry name" value="Single_hybrid_motif"/>
</dbReference>
<dbReference type="Gene3D" id="2.40.50.100">
    <property type="match status" value="1"/>
</dbReference>
<comment type="caution">
    <text evidence="3">The sequence shown here is derived from an EMBL/GenBank/DDBJ whole genome shotgun (WGS) entry which is preliminary data.</text>
</comment>
<dbReference type="PROSITE" id="PS50968">
    <property type="entry name" value="BIOTINYL_LIPOYL"/>
    <property type="match status" value="1"/>
</dbReference>
<evidence type="ECO:0000256" key="1">
    <source>
        <dbReference type="ARBA" id="ARBA00023267"/>
    </source>
</evidence>
<dbReference type="Proteomes" id="UP000178797">
    <property type="component" value="Unassembled WGS sequence"/>
</dbReference>
<sequence>MPYIAEIDGKEHRIEIEKNENNFYSIIIGDKKYKFDAVHSEHSLYSLILNGKSYEIDLDGKDGVCSILIKGEHYVVNVINEKKKGLRTKSREHTIEGKQSIITEMPGKVVKILVQKGNEVKLNQGLIVIEAMKMENELKSPKNGKVIEINIKEGETVEGGTALMLIE</sequence>
<dbReference type="PANTHER" id="PTHR45266">
    <property type="entry name" value="OXALOACETATE DECARBOXYLASE ALPHA CHAIN"/>
    <property type="match status" value="1"/>
</dbReference>
<feature type="domain" description="Lipoyl-binding" evidence="2">
    <location>
        <begin position="92"/>
        <end position="167"/>
    </location>
</feature>
<dbReference type="PANTHER" id="PTHR45266:SF3">
    <property type="entry name" value="OXALOACETATE DECARBOXYLASE ALPHA CHAIN"/>
    <property type="match status" value="1"/>
</dbReference>
<proteinExistence type="predicted"/>
<dbReference type="InterPro" id="IPR050709">
    <property type="entry name" value="Biotin_Carboxyl_Carrier/Decarb"/>
</dbReference>
<evidence type="ECO:0000313" key="3">
    <source>
        <dbReference type="EMBL" id="OGL47615.1"/>
    </source>
</evidence>
<accession>A0A1F7S1B9</accession>
<evidence type="ECO:0000259" key="2">
    <source>
        <dbReference type="PROSITE" id="PS50968"/>
    </source>
</evidence>
<dbReference type="InterPro" id="IPR000089">
    <property type="entry name" value="Biotin_lipoyl"/>
</dbReference>
<dbReference type="InterPro" id="IPR001882">
    <property type="entry name" value="Biotin_BS"/>
</dbReference>
<dbReference type="CDD" id="cd06850">
    <property type="entry name" value="biotinyl_domain"/>
    <property type="match status" value="1"/>
</dbReference>